<dbReference type="EMBL" id="HBUE01344878">
    <property type="protein sequence ID" value="CAG6600151.1"/>
    <property type="molecule type" value="Transcribed_RNA"/>
</dbReference>
<organism evidence="1">
    <name type="scientific">Culex pipiens</name>
    <name type="common">House mosquito</name>
    <dbReference type="NCBI Taxonomy" id="7175"/>
    <lineage>
        <taxon>Eukaryota</taxon>
        <taxon>Metazoa</taxon>
        <taxon>Ecdysozoa</taxon>
        <taxon>Arthropoda</taxon>
        <taxon>Hexapoda</taxon>
        <taxon>Insecta</taxon>
        <taxon>Pterygota</taxon>
        <taxon>Neoptera</taxon>
        <taxon>Endopterygota</taxon>
        <taxon>Diptera</taxon>
        <taxon>Nematocera</taxon>
        <taxon>Culicoidea</taxon>
        <taxon>Culicidae</taxon>
        <taxon>Culicinae</taxon>
        <taxon>Culicini</taxon>
        <taxon>Culex</taxon>
        <taxon>Culex</taxon>
    </lineage>
</organism>
<dbReference type="AlphaFoldDB" id="A0A8D8N0Q9"/>
<dbReference type="EMBL" id="HBUE01237925">
    <property type="protein sequence ID" value="CAG6547942.1"/>
    <property type="molecule type" value="Transcribed_RNA"/>
</dbReference>
<name>A0A8D8N0Q9_CULPI</name>
<dbReference type="EMBL" id="HBUE01237926">
    <property type="protein sequence ID" value="CAG6547944.1"/>
    <property type="molecule type" value="Transcribed_RNA"/>
</dbReference>
<dbReference type="EMBL" id="HBUE01344879">
    <property type="protein sequence ID" value="CAG6600153.1"/>
    <property type="molecule type" value="Transcribed_RNA"/>
</dbReference>
<dbReference type="EMBL" id="HBUE01018842">
    <property type="protein sequence ID" value="CAG6451671.1"/>
    <property type="molecule type" value="Transcribed_RNA"/>
</dbReference>
<evidence type="ECO:0000313" key="1">
    <source>
        <dbReference type="EMBL" id="CAG6547942.1"/>
    </source>
</evidence>
<proteinExistence type="predicted"/>
<sequence length="100" mass="11610">MGSVTRPRVWQPETQKLWRQGHGIQPEGAHTQLDGLRAALRSARLDRRPVRQGCAIHYRLLRRWHGGRKVQICPTRREARHGFARKRLGPNEGRLHALEV</sequence>
<accession>A0A8D8N0Q9</accession>
<protein>
    <submittedName>
        <fullName evidence="1">(northern house mosquito) hypothetical protein</fullName>
    </submittedName>
</protein>
<reference evidence="1" key="1">
    <citation type="submission" date="2021-05" db="EMBL/GenBank/DDBJ databases">
        <authorList>
            <person name="Alioto T."/>
            <person name="Alioto T."/>
            <person name="Gomez Garrido J."/>
        </authorList>
    </citation>
    <scope>NUCLEOTIDE SEQUENCE</scope>
</reference>